<evidence type="ECO:0000256" key="2">
    <source>
        <dbReference type="SAM" id="MobiDB-lite"/>
    </source>
</evidence>
<comment type="caution">
    <text evidence="7">The sequence shown here is derived from an EMBL/GenBank/DDBJ whole genome shotgun (WGS) entry which is preliminary data.</text>
</comment>
<evidence type="ECO:0000259" key="4">
    <source>
        <dbReference type="PROSITE" id="PS50892"/>
    </source>
</evidence>
<dbReference type="EMBL" id="NIVC01000974">
    <property type="protein sequence ID" value="PAA74190.1"/>
    <property type="molecule type" value="Genomic_DNA"/>
</dbReference>
<evidence type="ECO:0000256" key="1">
    <source>
        <dbReference type="PROSITE-ProRule" id="PRU00290"/>
    </source>
</evidence>
<evidence type="ECO:0000313" key="7">
    <source>
        <dbReference type="EMBL" id="PAA61295.1"/>
    </source>
</evidence>
<name>A0A267EIE8_9PLAT</name>
<dbReference type="GO" id="GO:0016192">
    <property type="term" value="P:vesicle-mediated transport"/>
    <property type="evidence" value="ECO:0007669"/>
    <property type="project" value="InterPro"/>
</dbReference>
<proteinExistence type="predicted"/>
<evidence type="ECO:0000313" key="8">
    <source>
        <dbReference type="EMBL" id="PAA74190.1"/>
    </source>
</evidence>
<evidence type="ECO:0000313" key="9">
    <source>
        <dbReference type="Proteomes" id="UP000215902"/>
    </source>
</evidence>
<dbReference type="PRINTS" id="PR00219">
    <property type="entry name" value="SYNAPTOBREVN"/>
</dbReference>
<feature type="transmembrane region" description="Helical" evidence="3">
    <location>
        <begin position="107"/>
        <end position="131"/>
    </location>
</feature>
<organism evidence="7 9">
    <name type="scientific">Macrostomum lignano</name>
    <dbReference type="NCBI Taxonomy" id="282301"/>
    <lineage>
        <taxon>Eukaryota</taxon>
        <taxon>Metazoa</taxon>
        <taxon>Spiralia</taxon>
        <taxon>Lophotrochozoa</taxon>
        <taxon>Platyhelminthes</taxon>
        <taxon>Rhabditophora</taxon>
        <taxon>Macrostomorpha</taxon>
        <taxon>Macrostomida</taxon>
        <taxon>Macrostomidae</taxon>
        <taxon>Macrostomum</taxon>
    </lineage>
</organism>
<keyword evidence="9" id="KW-1185">Reference proteome</keyword>
<dbReference type="PANTHER" id="PTHR45701">
    <property type="entry name" value="SYNAPTOBREVIN FAMILY MEMBER"/>
    <property type="match status" value="1"/>
</dbReference>
<dbReference type="EMBL" id="NIVC01002274">
    <property type="protein sequence ID" value="PAA59337.1"/>
    <property type="molecule type" value="Genomic_DNA"/>
</dbReference>
<gene>
    <name evidence="7" type="ORF">BOX15_Mlig001118g1</name>
    <name evidence="6" type="ORF">BOX15_Mlig001118g2</name>
    <name evidence="5" type="ORF">BOX15_Mlig030620g1</name>
    <name evidence="8" type="ORF">BOX15_Mlig030620g2</name>
</gene>
<dbReference type="Pfam" id="PF00957">
    <property type="entry name" value="Synaptobrevin"/>
    <property type="match status" value="1"/>
</dbReference>
<dbReference type="InterPro" id="IPR016444">
    <property type="entry name" value="Synaptobrevin/VAMP"/>
</dbReference>
<dbReference type="EMBL" id="NIVC01002050">
    <property type="protein sequence ID" value="PAA61295.1"/>
    <property type="molecule type" value="Genomic_DNA"/>
</dbReference>
<keyword evidence="3" id="KW-0812">Transmembrane</keyword>
<evidence type="ECO:0000256" key="3">
    <source>
        <dbReference type="SAM" id="Phobius"/>
    </source>
</evidence>
<dbReference type="Gene3D" id="1.20.5.110">
    <property type="match status" value="1"/>
</dbReference>
<feature type="compositionally biased region" description="Gly residues" evidence="2">
    <location>
        <begin position="12"/>
        <end position="27"/>
    </location>
</feature>
<dbReference type="EMBL" id="NIVC01002792">
    <property type="protein sequence ID" value="PAA55178.1"/>
    <property type="molecule type" value="Genomic_DNA"/>
</dbReference>
<feature type="region of interest" description="Disordered" evidence="2">
    <location>
        <begin position="1"/>
        <end position="46"/>
    </location>
</feature>
<feature type="domain" description="V-SNARE coiled-coil homology" evidence="4">
    <location>
        <begin position="41"/>
        <end position="101"/>
    </location>
</feature>
<protein>
    <recommendedName>
        <fullName evidence="4">V-SNARE coiled-coil homology domain-containing protein</fullName>
    </recommendedName>
</protein>
<keyword evidence="3" id="KW-0472">Membrane</keyword>
<accession>A0A267EIE8</accession>
<keyword evidence="3" id="KW-1133">Transmembrane helix</keyword>
<evidence type="ECO:0000313" key="6">
    <source>
        <dbReference type="EMBL" id="PAA59337.1"/>
    </source>
</evidence>
<dbReference type="OrthoDB" id="190375at2759"/>
<dbReference type="InterPro" id="IPR001388">
    <property type="entry name" value="Synaptobrevin-like"/>
</dbReference>
<keyword evidence="1" id="KW-0175">Coiled coil</keyword>
<sequence length="134" mass="14536">MSNRPGQYTYGSGAGGAAGNPGGGGAPGANPGANSNMTNDQMNRLQRDVNDVTGIMRDNMNRVIERDANLNDLMARSDNLHESAVVFQRTSQRVSRKYWWQNTKMKIIIAVVVIVLIIIIVISILASTGAFDKK</sequence>
<dbReference type="STRING" id="282301.A0A267EIE8"/>
<feature type="compositionally biased region" description="Polar residues" evidence="2">
    <location>
        <begin position="1"/>
        <end position="10"/>
    </location>
</feature>
<dbReference type="Proteomes" id="UP000215902">
    <property type="component" value="Unassembled WGS sequence"/>
</dbReference>
<reference evidence="7 9" key="1">
    <citation type="submission" date="2017-06" db="EMBL/GenBank/DDBJ databases">
        <title>A platform for efficient transgenesis in Macrostomum lignano, a flatworm model organism for stem cell research.</title>
        <authorList>
            <person name="Berezikov E."/>
        </authorList>
    </citation>
    <scope>NUCLEOTIDE SEQUENCE [LARGE SCALE GENOMIC DNA]</scope>
    <source>
        <strain evidence="7">DV1</strain>
        <tissue evidence="7">Whole organism</tissue>
    </source>
</reference>
<dbReference type="AlphaFoldDB" id="A0A267EIE8"/>
<dbReference type="SUPFAM" id="SSF58038">
    <property type="entry name" value="SNARE fusion complex"/>
    <property type="match status" value="1"/>
</dbReference>
<evidence type="ECO:0000313" key="5">
    <source>
        <dbReference type="EMBL" id="PAA55178.1"/>
    </source>
</evidence>
<dbReference type="InterPro" id="IPR042855">
    <property type="entry name" value="V_SNARE_CC"/>
</dbReference>
<dbReference type="GO" id="GO:0016020">
    <property type="term" value="C:membrane"/>
    <property type="evidence" value="ECO:0007669"/>
    <property type="project" value="InterPro"/>
</dbReference>
<dbReference type="PROSITE" id="PS50892">
    <property type="entry name" value="V_SNARE"/>
    <property type="match status" value="1"/>
</dbReference>